<dbReference type="InterPro" id="IPR036859">
    <property type="entry name" value="CAP-Gly_dom_sf"/>
</dbReference>
<accession>A0A9D3SMY5</accession>
<dbReference type="Pfam" id="PF01302">
    <property type="entry name" value="CAP_GLY"/>
    <property type="match status" value="1"/>
</dbReference>
<protein>
    <recommendedName>
        <fullName evidence="2">CAP-Gly domain-containing protein</fullName>
    </recommendedName>
</protein>
<dbReference type="EMBL" id="JAHKSW010000008">
    <property type="protein sequence ID" value="KAG7329225.1"/>
    <property type="molecule type" value="Genomic_DNA"/>
</dbReference>
<dbReference type="Gene3D" id="2.30.30.190">
    <property type="entry name" value="CAP Gly-rich-like domain"/>
    <property type="match status" value="1"/>
</dbReference>
<sequence>MSQMMRYTYSRVRHKQTTSSGSSRRSSDGGGRPVKVGSIVEVIGKGYRGIVAYIGNTLFASGKWVGVILEARGENDGTVQGKHYKT</sequence>
<proteinExistence type="predicted"/>
<feature type="domain" description="CAP-Gly" evidence="2">
    <location>
        <begin position="36"/>
        <end position="86"/>
    </location>
</feature>
<name>A0A9D3SMY5_9TELE</name>
<comment type="caution">
    <text evidence="3">The sequence shown here is derived from an EMBL/GenBank/DDBJ whole genome shotgun (WGS) entry which is preliminary data.</text>
</comment>
<keyword evidence="4" id="KW-1185">Reference proteome</keyword>
<feature type="region of interest" description="Disordered" evidence="1">
    <location>
        <begin position="1"/>
        <end position="35"/>
    </location>
</feature>
<dbReference type="SMART" id="SM01052">
    <property type="entry name" value="CAP_GLY"/>
    <property type="match status" value="1"/>
</dbReference>
<organism evidence="3 4">
    <name type="scientific">Hemibagrus wyckioides</name>
    <dbReference type="NCBI Taxonomy" id="337641"/>
    <lineage>
        <taxon>Eukaryota</taxon>
        <taxon>Metazoa</taxon>
        <taxon>Chordata</taxon>
        <taxon>Craniata</taxon>
        <taxon>Vertebrata</taxon>
        <taxon>Euteleostomi</taxon>
        <taxon>Actinopterygii</taxon>
        <taxon>Neopterygii</taxon>
        <taxon>Teleostei</taxon>
        <taxon>Ostariophysi</taxon>
        <taxon>Siluriformes</taxon>
        <taxon>Bagridae</taxon>
        <taxon>Hemibagrus</taxon>
    </lineage>
</organism>
<gene>
    <name evidence="3" type="ORF">KOW79_007399</name>
</gene>
<dbReference type="InterPro" id="IPR000938">
    <property type="entry name" value="CAP-Gly_domain"/>
</dbReference>
<dbReference type="SUPFAM" id="SSF74924">
    <property type="entry name" value="Cap-Gly domain"/>
    <property type="match status" value="1"/>
</dbReference>
<dbReference type="AlphaFoldDB" id="A0A9D3SMY5"/>
<evidence type="ECO:0000259" key="2">
    <source>
        <dbReference type="SMART" id="SM01052"/>
    </source>
</evidence>
<dbReference type="Proteomes" id="UP000824219">
    <property type="component" value="Linkage Group LG08"/>
</dbReference>
<reference evidence="3 4" key="1">
    <citation type="submission" date="2021-06" db="EMBL/GenBank/DDBJ databases">
        <title>Chromosome-level genome assembly of the red-tail catfish (Hemibagrus wyckioides).</title>
        <authorList>
            <person name="Shao F."/>
        </authorList>
    </citation>
    <scope>NUCLEOTIDE SEQUENCE [LARGE SCALE GENOMIC DNA]</scope>
    <source>
        <strain evidence="3">EC202008001</strain>
        <tissue evidence="3">Blood</tissue>
    </source>
</reference>
<evidence type="ECO:0000313" key="4">
    <source>
        <dbReference type="Proteomes" id="UP000824219"/>
    </source>
</evidence>
<evidence type="ECO:0000313" key="3">
    <source>
        <dbReference type="EMBL" id="KAG7329225.1"/>
    </source>
</evidence>
<dbReference type="OrthoDB" id="2130750at2759"/>
<evidence type="ECO:0000256" key="1">
    <source>
        <dbReference type="SAM" id="MobiDB-lite"/>
    </source>
</evidence>